<keyword evidence="5" id="KW-0493">Microtubule</keyword>
<dbReference type="Gene3D" id="3.40.850.10">
    <property type="entry name" value="Kinesin motor domain"/>
    <property type="match status" value="1"/>
</dbReference>
<dbReference type="PROSITE" id="PS00678">
    <property type="entry name" value="WD_REPEATS_1"/>
    <property type="match status" value="3"/>
</dbReference>
<dbReference type="InterPro" id="IPR019775">
    <property type="entry name" value="WD40_repeat_CS"/>
</dbReference>
<evidence type="ECO:0000256" key="2">
    <source>
        <dbReference type="ARBA" id="ARBA00022490"/>
    </source>
</evidence>
<dbReference type="SUPFAM" id="SSF52540">
    <property type="entry name" value="P-loop containing nucleoside triphosphate hydrolases"/>
    <property type="match status" value="1"/>
</dbReference>
<evidence type="ECO:0000256" key="13">
    <source>
        <dbReference type="ARBA" id="ARBA00023306"/>
    </source>
</evidence>
<dbReference type="FunFam" id="3.40.850.10:FF:000051">
    <property type="entry name" value="Kinesin-like protein bimC"/>
    <property type="match status" value="1"/>
</dbReference>
<feature type="binding site" evidence="16">
    <location>
        <begin position="452"/>
        <end position="459"/>
    </location>
    <ligand>
        <name>ATP</name>
        <dbReference type="ChEBI" id="CHEBI:30616"/>
    </ligand>
</feature>
<dbReference type="Pfam" id="PF25175">
    <property type="entry name" value="Beta-prop_WDR5"/>
    <property type="match status" value="1"/>
</dbReference>
<feature type="region of interest" description="Disordered" evidence="18">
    <location>
        <begin position="342"/>
        <end position="363"/>
    </location>
</feature>
<dbReference type="PANTHER" id="PTHR47970">
    <property type="entry name" value="KINESIN-LIKE PROTEIN KIF11"/>
    <property type="match status" value="1"/>
</dbReference>
<evidence type="ECO:0000313" key="20">
    <source>
        <dbReference type="EMBL" id="WFD15301.1"/>
    </source>
</evidence>
<feature type="repeat" description="WD" evidence="15">
    <location>
        <begin position="61"/>
        <end position="102"/>
    </location>
</feature>
<dbReference type="GO" id="GO:0035097">
    <property type="term" value="C:histone methyltransferase complex"/>
    <property type="evidence" value="ECO:0007669"/>
    <property type="project" value="UniProtKB-ARBA"/>
</dbReference>
<dbReference type="CDD" id="cd00200">
    <property type="entry name" value="WD40"/>
    <property type="match status" value="1"/>
</dbReference>
<evidence type="ECO:0000256" key="14">
    <source>
        <dbReference type="ARBA" id="ARBA00034704"/>
    </source>
</evidence>
<keyword evidence="6" id="KW-0677">Repeat</keyword>
<dbReference type="InterPro" id="IPR027417">
    <property type="entry name" value="P-loop_NTPase"/>
</dbReference>
<keyword evidence="3 15" id="KW-0853">WD repeat</keyword>
<dbReference type="SMART" id="SM00129">
    <property type="entry name" value="KISc"/>
    <property type="match status" value="1"/>
</dbReference>
<dbReference type="GO" id="GO:0008017">
    <property type="term" value="F:microtubule binding"/>
    <property type="evidence" value="ECO:0007669"/>
    <property type="project" value="InterPro"/>
</dbReference>
<protein>
    <submittedName>
        <fullName evidence="20">Kinesin- motor protein</fullName>
    </submittedName>
</protein>
<organism evidence="20 21">
    <name type="scientific">Malassezia arunalokei</name>
    <dbReference type="NCBI Taxonomy" id="1514897"/>
    <lineage>
        <taxon>Eukaryota</taxon>
        <taxon>Fungi</taxon>
        <taxon>Dikarya</taxon>
        <taxon>Basidiomycota</taxon>
        <taxon>Ustilaginomycotina</taxon>
        <taxon>Malasseziomycetes</taxon>
        <taxon>Malasseziales</taxon>
        <taxon>Malasseziaceae</taxon>
        <taxon>Malassezia</taxon>
    </lineage>
</organism>
<dbReference type="GO" id="GO:0051301">
    <property type="term" value="P:cell division"/>
    <property type="evidence" value="ECO:0007669"/>
    <property type="project" value="UniProtKB-KW"/>
</dbReference>
<dbReference type="PRINTS" id="PR00380">
    <property type="entry name" value="KINESINHEAVY"/>
</dbReference>
<feature type="repeat" description="WD" evidence="15">
    <location>
        <begin position="145"/>
        <end position="186"/>
    </location>
</feature>
<keyword evidence="8" id="KW-0498">Mitosis</keyword>
<dbReference type="InterPro" id="IPR047149">
    <property type="entry name" value="KIF11-like"/>
</dbReference>
<dbReference type="InterPro" id="IPR059122">
    <property type="entry name" value="Beta-prop_WDR5-like"/>
</dbReference>
<reference evidence="20 21" key="1">
    <citation type="submission" date="2023-03" db="EMBL/GenBank/DDBJ databases">
        <title>Mating type loci evolution in Malassezia.</title>
        <authorList>
            <person name="Coelho M.A."/>
        </authorList>
    </citation>
    <scope>NUCLEOTIDE SEQUENCE [LARGE SCALE GENOMIC DNA]</scope>
    <source>
        <strain evidence="20 21">CBS 13387</strain>
    </source>
</reference>
<dbReference type="Gene3D" id="2.130.10.10">
    <property type="entry name" value="YVTN repeat-like/Quinoprotein amine dehydrogenase"/>
    <property type="match status" value="1"/>
</dbReference>
<dbReference type="PROSITE" id="PS50067">
    <property type="entry name" value="KINESIN_MOTOR_2"/>
    <property type="match status" value="1"/>
</dbReference>
<feature type="repeat" description="WD" evidence="15">
    <location>
        <begin position="188"/>
        <end position="229"/>
    </location>
</feature>
<comment type="subcellular location">
    <subcellularLocation>
        <location evidence="1">Cytoplasm</location>
        <location evidence="1">Cytoskeleton</location>
    </subcellularLocation>
</comment>
<dbReference type="PROSITE" id="PS50294">
    <property type="entry name" value="WD_REPEATS_REGION"/>
    <property type="match status" value="5"/>
</dbReference>
<dbReference type="SMART" id="SM00320">
    <property type="entry name" value="WD40"/>
    <property type="match status" value="7"/>
</dbReference>
<dbReference type="InterPro" id="IPR020472">
    <property type="entry name" value="WD40_PAC1"/>
</dbReference>
<feature type="repeat" description="WD" evidence="15">
    <location>
        <begin position="19"/>
        <end position="60"/>
    </location>
</feature>
<dbReference type="GO" id="GO:0005524">
    <property type="term" value="F:ATP binding"/>
    <property type="evidence" value="ECO:0007669"/>
    <property type="project" value="UniProtKB-UniRule"/>
</dbReference>
<evidence type="ECO:0000256" key="17">
    <source>
        <dbReference type="SAM" id="Coils"/>
    </source>
</evidence>
<dbReference type="GO" id="GO:0005876">
    <property type="term" value="C:spindle microtubule"/>
    <property type="evidence" value="ECO:0007669"/>
    <property type="project" value="TreeGrafter"/>
</dbReference>
<evidence type="ECO:0000256" key="12">
    <source>
        <dbReference type="ARBA" id="ARBA00023212"/>
    </source>
</evidence>
<dbReference type="PROSITE" id="PS50082">
    <property type="entry name" value="WD_REPEATS_2"/>
    <property type="match status" value="5"/>
</dbReference>
<dbReference type="GO" id="GO:0007018">
    <property type="term" value="P:microtubule-based movement"/>
    <property type="evidence" value="ECO:0007669"/>
    <property type="project" value="InterPro"/>
</dbReference>
<keyword evidence="7 16" id="KW-0547">Nucleotide-binding</keyword>
<feature type="domain" description="Kinesin motor" evidence="19">
    <location>
        <begin position="369"/>
        <end position="702"/>
    </location>
</feature>
<keyword evidence="21" id="KW-1185">Reference proteome</keyword>
<dbReference type="AlphaFoldDB" id="A0AAJ5YYH9"/>
<dbReference type="PANTHER" id="PTHR47970:SF12">
    <property type="entry name" value="KINESIN FAMILY MEMBER 11"/>
    <property type="match status" value="1"/>
</dbReference>
<name>A0AAJ5YYH9_9BASI</name>
<dbReference type="SUPFAM" id="SSF50978">
    <property type="entry name" value="WD40 repeat-like"/>
    <property type="match status" value="1"/>
</dbReference>
<evidence type="ECO:0000259" key="19">
    <source>
        <dbReference type="PROSITE" id="PS50067"/>
    </source>
</evidence>
<evidence type="ECO:0000256" key="15">
    <source>
        <dbReference type="PROSITE-ProRule" id="PRU00221"/>
    </source>
</evidence>
<evidence type="ECO:0000256" key="11">
    <source>
        <dbReference type="ARBA" id="ARBA00023175"/>
    </source>
</evidence>
<gene>
    <name evidence="20" type="primary">KIP1</name>
    <name evidence="20" type="ORF">MARU1_001317</name>
</gene>
<feature type="repeat" description="WD" evidence="15">
    <location>
        <begin position="103"/>
        <end position="144"/>
    </location>
</feature>
<dbReference type="GO" id="GO:0000073">
    <property type="term" value="P:initial mitotic spindle pole body separation"/>
    <property type="evidence" value="ECO:0007669"/>
    <property type="project" value="UniProtKB-ARBA"/>
</dbReference>
<keyword evidence="2" id="KW-0963">Cytoplasm</keyword>
<evidence type="ECO:0000256" key="18">
    <source>
        <dbReference type="SAM" id="MobiDB-lite"/>
    </source>
</evidence>
<keyword evidence="11 16" id="KW-0505">Motor protein</keyword>
<feature type="coiled-coil region" evidence="17">
    <location>
        <begin position="790"/>
        <end position="821"/>
    </location>
</feature>
<dbReference type="InterPro" id="IPR001752">
    <property type="entry name" value="Kinesin_motor_dom"/>
</dbReference>
<keyword evidence="12" id="KW-0206">Cytoskeleton</keyword>
<dbReference type="CDD" id="cd01364">
    <property type="entry name" value="KISc_BimC_Eg5"/>
    <property type="match status" value="1"/>
</dbReference>
<keyword evidence="13" id="KW-0131">Cell cycle</keyword>
<dbReference type="InterPro" id="IPR015943">
    <property type="entry name" value="WD40/YVTN_repeat-like_dom_sf"/>
</dbReference>
<evidence type="ECO:0000256" key="7">
    <source>
        <dbReference type="ARBA" id="ARBA00022741"/>
    </source>
</evidence>
<sequence length="1116" mass="121918">MVSSKPPGTGDAYALQYMLYGHTRGVTCLSFSPDGEKLATGGADALVNIWQVRSGRLLHTVAGHTLGVNGLCWTRDSCYVASVSDDKTVRLWDADTGRLVRTFLGHTSYIMCIACHPLSTLLVSGGFDETIRLWDIQRGTCHREIAAHSEAVTSLDFCADGTMIASSSYDGLIRLWDTNAGLCLRTLQHTDQAPVGSVQFSPSSLHLLASSLDHVVRLWDIANARVVKSYTSHKNAQYAGTSLFVLDGTHARVVCGSEDHCVYVWDVQTKEVVCQLAAHRDVVSCVAVHPTRPLLASGSLAQDASVALWCAPHTLATAAMSTTYRRAHLGLRAPGRTVSASAASSVRAAPGTRSASATGVPDHRRAETSMRVLVRVRGTAPAGESVLVTEGARGEHVTLVQDASASSSRSRTYAFDQVLSAEADQNMVYTEAIGSVLDDVLLGYHCTIFAYGQTGTGKTHTMEGDLSSFMETYAPDAGVIPRALYRLFHVLESRGSDYAVRMSLVELYNEELRDLLSDEPTSLRMYDDPRGRGIMLQGVEEVPLTSAAHGLALLRRGSERRHVASTLCNHASSRSHCVFSLTVHVKDTSGARSQGEEMMRIGKMNLVDLAGSESIGRSGAEHRRAREAGAINQSLLTLGRVINALVEGSAHVPYRESRLTRLLQDSLGGRAKTCIIATVSDDRENLDETLSTLDYASRAKSIKNRPEASQRMTRAALLREYVAEMDRLRSDLAATRAQNGIYVSQETWAHMEAERALLRKQLDEHQRGADVSASRLHSMQEQLEQNSRVLAKREADAARAESELQTLAQRAQEDLASLMERVRAHAAGIQQSITSSLASMASVGDAPAFTEHVVQILQQHLDALHTAHTQSAAAFGTSIQTHARHVAELLETSQSLGRAWHTSLAETESRTEAFAQHAQASSAHAHEHAVRAAQRWTEAQRAMQTDADTLKAALFHAIDTFVHTQDTRLAHHASQATHAERDAAHAHASTIPLMEAQQQAMQQARHEHQTALMQMEQAVRHVTDSEQSHQRAWSAHQRHVQDAEDTARESVGQTTKQVAAPAEQYIQASRASTHTAIQTVKEVHTALGTLTDRWPLQDYDTNRHVPSITPRKRHVQ</sequence>
<evidence type="ECO:0000256" key="16">
    <source>
        <dbReference type="PROSITE-ProRule" id="PRU00283"/>
    </source>
</evidence>
<dbReference type="Proteomes" id="UP001217582">
    <property type="component" value="Chromosome 2"/>
</dbReference>
<evidence type="ECO:0000313" key="21">
    <source>
        <dbReference type="Proteomes" id="UP001217582"/>
    </source>
</evidence>
<evidence type="ECO:0000256" key="5">
    <source>
        <dbReference type="ARBA" id="ARBA00022701"/>
    </source>
</evidence>
<evidence type="ECO:0000256" key="1">
    <source>
        <dbReference type="ARBA" id="ARBA00004245"/>
    </source>
</evidence>
<dbReference type="PROSITE" id="PS00411">
    <property type="entry name" value="KINESIN_MOTOR_1"/>
    <property type="match status" value="1"/>
</dbReference>
<dbReference type="InterPro" id="IPR019821">
    <property type="entry name" value="Kinesin_motor_CS"/>
</dbReference>
<evidence type="ECO:0000256" key="10">
    <source>
        <dbReference type="ARBA" id="ARBA00023054"/>
    </source>
</evidence>
<evidence type="ECO:0000256" key="3">
    <source>
        <dbReference type="ARBA" id="ARBA00022574"/>
    </source>
</evidence>
<dbReference type="InterPro" id="IPR047241">
    <property type="entry name" value="KIF11-like_kin_motor_dom"/>
</dbReference>
<accession>A0AAJ5YYH9</accession>
<keyword evidence="9 16" id="KW-0067">ATP-binding</keyword>
<dbReference type="InterPro" id="IPR036322">
    <property type="entry name" value="WD40_repeat_dom_sf"/>
</dbReference>
<keyword evidence="4" id="KW-0132">Cell division</keyword>
<dbReference type="FunFam" id="2.130.10.10:FF:000228">
    <property type="entry name" value="COMPASS-like H3K4 histone methylase component WDR5A"/>
    <property type="match status" value="1"/>
</dbReference>
<proteinExistence type="inferred from homology"/>
<dbReference type="EMBL" id="CP119917">
    <property type="protein sequence ID" value="WFD15301.1"/>
    <property type="molecule type" value="Genomic_DNA"/>
</dbReference>
<dbReference type="GO" id="GO:0072686">
    <property type="term" value="C:mitotic spindle"/>
    <property type="evidence" value="ECO:0007669"/>
    <property type="project" value="TreeGrafter"/>
</dbReference>
<dbReference type="GO" id="GO:0008574">
    <property type="term" value="F:plus-end-directed microtubule motor activity"/>
    <property type="evidence" value="ECO:0007669"/>
    <property type="project" value="TreeGrafter"/>
</dbReference>
<comment type="similarity">
    <text evidence="14">Belongs to the TRAFAC class myosin-kinesin ATPase superfamily. Kinesin family. KIN-5/BimC subfamily.</text>
</comment>
<dbReference type="InterPro" id="IPR036961">
    <property type="entry name" value="Kinesin_motor_dom_sf"/>
</dbReference>
<dbReference type="InterPro" id="IPR001680">
    <property type="entry name" value="WD40_rpt"/>
</dbReference>
<dbReference type="Pfam" id="PF00225">
    <property type="entry name" value="Kinesin"/>
    <property type="match status" value="1"/>
</dbReference>
<evidence type="ECO:0000256" key="6">
    <source>
        <dbReference type="ARBA" id="ARBA00022737"/>
    </source>
</evidence>
<evidence type="ECO:0000256" key="4">
    <source>
        <dbReference type="ARBA" id="ARBA00022618"/>
    </source>
</evidence>
<evidence type="ECO:0000256" key="8">
    <source>
        <dbReference type="ARBA" id="ARBA00022776"/>
    </source>
</evidence>
<dbReference type="PRINTS" id="PR00320">
    <property type="entry name" value="GPROTEINBRPT"/>
</dbReference>
<evidence type="ECO:0000256" key="9">
    <source>
        <dbReference type="ARBA" id="ARBA00022840"/>
    </source>
</evidence>
<keyword evidence="10 17" id="KW-0175">Coiled coil</keyword>